<evidence type="ECO:0000313" key="2">
    <source>
        <dbReference type="Proteomes" id="UP000254535"/>
    </source>
</evidence>
<sequence length="111" mass="12104">MSLSYQEPTVNHDEAVRLLESGVERNVVAGLISIGLNESDRIWAQQTCLKYLSSSNESVVTSAITALGHIARRHGELDKVIAFAALDEVKTKFPSLEGVISDTLDDIEAFT</sequence>
<gene>
    <name evidence="1" type="ORF">CFN16_16680</name>
</gene>
<dbReference type="Proteomes" id="UP000254535">
    <property type="component" value="Chromosome"/>
</dbReference>
<dbReference type="EMBL" id="CP022313">
    <property type="protein sequence ID" value="AXJ05699.1"/>
    <property type="molecule type" value="Genomic_DNA"/>
</dbReference>
<protein>
    <recommendedName>
        <fullName evidence="3">HEAT repeat domain-containing protein</fullName>
    </recommendedName>
</protein>
<organism evidence="1 2">
    <name type="scientific">Pseudomonas fluorescens</name>
    <dbReference type="NCBI Taxonomy" id="294"/>
    <lineage>
        <taxon>Bacteria</taxon>
        <taxon>Pseudomonadati</taxon>
        <taxon>Pseudomonadota</taxon>
        <taxon>Gammaproteobacteria</taxon>
        <taxon>Pseudomonadales</taxon>
        <taxon>Pseudomonadaceae</taxon>
        <taxon>Pseudomonas</taxon>
    </lineage>
</organism>
<dbReference type="AlphaFoldDB" id="A0A345UYZ7"/>
<evidence type="ECO:0000313" key="1">
    <source>
        <dbReference type="EMBL" id="AXJ05699.1"/>
    </source>
</evidence>
<dbReference type="InterPro" id="IPR049796">
    <property type="entry name" value="CdiI_Ct-like"/>
</dbReference>
<reference evidence="1 2" key="1">
    <citation type="submission" date="2017-07" db="EMBL/GenBank/DDBJ databases">
        <title>Genome sequence of Pseudomonas NEP1.</title>
        <authorList>
            <person name="Nascimento F.X."/>
        </authorList>
    </citation>
    <scope>NUCLEOTIDE SEQUENCE [LARGE SCALE GENOMIC DNA]</scope>
    <source>
        <strain evidence="1 2">NEP1</strain>
    </source>
</reference>
<accession>A0A345UYZ7</accession>
<proteinExistence type="predicted"/>
<evidence type="ECO:0008006" key="3">
    <source>
        <dbReference type="Google" id="ProtNLM"/>
    </source>
</evidence>
<name>A0A345UYZ7_PSEFL</name>
<dbReference type="CDD" id="cd20694">
    <property type="entry name" value="CdiI_Ct-like"/>
    <property type="match status" value="1"/>
</dbReference>